<keyword evidence="1" id="KW-1133">Transmembrane helix</keyword>
<feature type="transmembrane region" description="Helical" evidence="1">
    <location>
        <begin position="59"/>
        <end position="81"/>
    </location>
</feature>
<accession>A0A935CFU8</accession>
<comment type="caution">
    <text evidence="2">The sequence shown here is derived from an EMBL/GenBank/DDBJ whole genome shotgun (WGS) entry which is preliminary data.</text>
</comment>
<dbReference type="EMBL" id="JADJIB010000001">
    <property type="protein sequence ID" value="MBK7272138.1"/>
    <property type="molecule type" value="Genomic_DNA"/>
</dbReference>
<feature type="transmembrane region" description="Helical" evidence="1">
    <location>
        <begin position="19"/>
        <end position="39"/>
    </location>
</feature>
<dbReference type="Proteomes" id="UP000726105">
    <property type="component" value="Unassembled WGS sequence"/>
</dbReference>
<proteinExistence type="predicted"/>
<reference evidence="4 5" key="1">
    <citation type="submission" date="2020-10" db="EMBL/GenBank/DDBJ databases">
        <title>Connecting structure to function with the recovery of over 1000 high-quality activated sludge metagenome-assembled genomes encoding full-length rRNA genes using long-read sequencing.</title>
        <authorList>
            <person name="Singleton C.M."/>
            <person name="Petriglieri F."/>
            <person name="Kristensen J.M."/>
            <person name="Kirkegaard R.H."/>
            <person name="Michaelsen T.Y."/>
            <person name="Andersen M.H."/>
            <person name="Karst S.M."/>
            <person name="Dueholm M.S."/>
            <person name="Nielsen P.H."/>
            <person name="Albertsen M."/>
        </authorList>
    </citation>
    <scope>NUCLEOTIDE SEQUENCE [LARGE SCALE GENOMIC DNA]</scope>
    <source>
        <strain evidence="2">AalE_18-Q3-R2-46_BAT3C.188</strain>
        <strain evidence="3">Ega_18-Q3-R5-49_MAXAC.001</strain>
    </source>
</reference>
<dbReference type="Proteomes" id="UP000718281">
    <property type="component" value="Unassembled WGS sequence"/>
</dbReference>
<protein>
    <submittedName>
        <fullName evidence="2">Uncharacterized protein</fullName>
    </submittedName>
</protein>
<name>A0A935CFU8_9MICO</name>
<evidence type="ECO:0000256" key="1">
    <source>
        <dbReference type="SAM" id="Phobius"/>
    </source>
</evidence>
<dbReference type="EMBL" id="JADIXZ010000004">
    <property type="protein sequence ID" value="MBK6301431.1"/>
    <property type="molecule type" value="Genomic_DNA"/>
</dbReference>
<dbReference type="AlphaFoldDB" id="A0A935CFU8"/>
<keyword evidence="1" id="KW-0812">Transmembrane</keyword>
<evidence type="ECO:0000313" key="4">
    <source>
        <dbReference type="Proteomes" id="UP000718281"/>
    </source>
</evidence>
<evidence type="ECO:0000313" key="3">
    <source>
        <dbReference type="EMBL" id="MBK7272138.1"/>
    </source>
</evidence>
<keyword evidence="1" id="KW-0472">Membrane</keyword>
<organism evidence="2 4">
    <name type="scientific">Candidatus Phosphoribacter hodrii</name>
    <dbReference type="NCBI Taxonomy" id="2953743"/>
    <lineage>
        <taxon>Bacteria</taxon>
        <taxon>Bacillati</taxon>
        <taxon>Actinomycetota</taxon>
        <taxon>Actinomycetes</taxon>
        <taxon>Micrococcales</taxon>
        <taxon>Dermatophilaceae</taxon>
        <taxon>Candidatus Phosphoribacter</taxon>
    </lineage>
</organism>
<evidence type="ECO:0000313" key="5">
    <source>
        <dbReference type="Proteomes" id="UP000726105"/>
    </source>
</evidence>
<sequence length="85" mass="9027">MTSPGTPPPSQRRRRAPRLVPFIATGAILGYVVGLLLAARPVADEAAQRLQNYSFNSQAGYLGLFGALMGALLGAVVFVVLDRRS</sequence>
<evidence type="ECO:0000313" key="2">
    <source>
        <dbReference type="EMBL" id="MBK6301431.1"/>
    </source>
</evidence>
<gene>
    <name evidence="2" type="ORF">IPF40_10450</name>
    <name evidence="3" type="ORF">IPI13_02920</name>
</gene>